<dbReference type="InterPro" id="IPR013783">
    <property type="entry name" value="Ig-like_fold"/>
</dbReference>
<dbReference type="GO" id="GO:0098609">
    <property type="term" value="P:cell-cell adhesion"/>
    <property type="evidence" value="ECO:0007669"/>
    <property type="project" value="TreeGrafter"/>
</dbReference>
<name>A0A834IXR8_RHYFE</name>
<keyword evidence="2 6" id="KW-0472">Membrane</keyword>
<keyword evidence="4" id="KW-0325">Glycoprotein</keyword>
<comment type="caution">
    <text evidence="8">The sequence shown here is derived from an EMBL/GenBank/DDBJ whole genome shotgun (WGS) entry which is preliminary data.</text>
</comment>
<dbReference type="OrthoDB" id="6345017at2759"/>
<feature type="domain" description="Ig-like" evidence="7">
    <location>
        <begin position="87"/>
        <end position="188"/>
    </location>
</feature>
<dbReference type="Gene3D" id="2.60.40.10">
    <property type="entry name" value="Immunoglobulins"/>
    <property type="match status" value="2"/>
</dbReference>
<organism evidence="8 9">
    <name type="scientific">Rhynchophorus ferrugineus</name>
    <name type="common">Red palm weevil</name>
    <name type="synonym">Curculio ferrugineus</name>
    <dbReference type="NCBI Taxonomy" id="354439"/>
    <lineage>
        <taxon>Eukaryota</taxon>
        <taxon>Metazoa</taxon>
        <taxon>Ecdysozoa</taxon>
        <taxon>Arthropoda</taxon>
        <taxon>Hexapoda</taxon>
        <taxon>Insecta</taxon>
        <taxon>Pterygota</taxon>
        <taxon>Neoptera</taxon>
        <taxon>Endopterygota</taxon>
        <taxon>Coleoptera</taxon>
        <taxon>Polyphaga</taxon>
        <taxon>Cucujiformia</taxon>
        <taxon>Curculionidae</taxon>
        <taxon>Dryophthorinae</taxon>
        <taxon>Rhynchophorus</taxon>
    </lineage>
</organism>
<keyword evidence="9" id="KW-1185">Reference proteome</keyword>
<evidence type="ECO:0000256" key="4">
    <source>
        <dbReference type="ARBA" id="ARBA00023180"/>
    </source>
</evidence>
<dbReference type="GO" id="GO:0005886">
    <property type="term" value="C:plasma membrane"/>
    <property type="evidence" value="ECO:0007669"/>
    <property type="project" value="TreeGrafter"/>
</dbReference>
<dbReference type="InterPro" id="IPR007110">
    <property type="entry name" value="Ig-like_dom"/>
</dbReference>
<protein>
    <recommendedName>
        <fullName evidence="7">Ig-like domain-containing protein</fullName>
    </recommendedName>
</protein>
<gene>
    <name evidence="8" type="ORF">GWI33_009359</name>
</gene>
<reference evidence="8" key="1">
    <citation type="submission" date="2020-08" db="EMBL/GenBank/DDBJ databases">
        <title>Genome sequencing and assembly of the red palm weevil Rhynchophorus ferrugineus.</title>
        <authorList>
            <person name="Dias G.B."/>
            <person name="Bergman C.M."/>
            <person name="Manee M."/>
        </authorList>
    </citation>
    <scope>NUCLEOTIDE SEQUENCE</scope>
    <source>
        <strain evidence="8">AA-2017</strain>
        <tissue evidence="8">Whole larva</tissue>
    </source>
</reference>
<dbReference type="PANTHER" id="PTHR11640">
    <property type="entry name" value="NEPHRIN"/>
    <property type="match status" value="1"/>
</dbReference>
<evidence type="ECO:0000256" key="1">
    <source>
        <dbReference type="ARBA" id="ARBA00004479"/>
    </source>
</evidence>
<dbReference type="EMBL" id="JAACXV010000041">
    <property type="protein sequence ID" value="KAF7285880.1"/>
    <property type="molecule type" value="Genomic_DNA"/>
</dbReference>
<dbReference type="InterPro" id="IPR051275">
    <property type="entry name" value="Cell_adhesion_signaling"/>
</dbReference>
<evidence type="ECO:0000256" key="2">
    <source>
        <dbReference type="ARBA" id="ARBA00023136"/>
    </source>
</evidence>
<evidence type="ECO:0000313" key="9">
    <source>
        <dbReference type="Proteomes" id="UP000625711"/>
    </source>
</evidence>
<dbReference type="Pfam" id="PF07679">
    <property type="entry name" value="I-set"/>
    <property type="match status" value="1"/>
</dbReference>
<keyword evidence="5" id="KW-0393">Immunoglobulin domain</keyword>
<dbReference type="InterPro" id="IPR013162">
    <property type="entry name" value="CD80_C2-set"/>
</dbReference>
<dbReference type="Pfam" id="PF08205">
    <property type="entry name" value="C2-set_2"/>
    <property type="match status" value="1"/>
</dbReference>
<evidence type="ECO:0000256" key="3">
    <source>
        <dbReference type="ARBA" id="ARBA00023157"/>
    </source>
</evidence>
<evidence type="ECO:0000256" key="5">
    <source>
        <dbReference type="ARBA" id="ARBA00023319"/>
    </source>
</evidence>
<accession>A0A834IXR8</accession>
<dbReference type="PANTHER" id="PTHR11640:SF31">
    <property type="entry name" value="IRREGULAR CHIASM C-ROUGHEST PROTEIN-RELATED"/>
    <property type="match status" value="1"/>
</dbReference>
<dbReference type="InterPro" id="IPR036179">
    <property type="entry name" value="Ig-like_dom_sf"/>
</dbReference>
<keyword evidence="6" id="KW-0812">Transmembrane</keyword>
<evidence type="ECO:0000256" key="6">
    <source>
        <dbReference type="SAM" id="Phobius"/>
    </source>
</evidence>
<dbReference type="AlphaFoldDB" id="A0A834IXR8"/>
<dbReference type="PROSITE" id="PS50835">
    <property type="entry name" value="IG_LIKE"/>
    <property type="match status" value="1"/>
</dbReference>
<feature type="transmembrane region" description="Helical" evidence="6">
    <location>
        <begin position="318"/>
        <end position="343"/>
    </location>
</feature>
<dbReference type="InterPro" id="IPR013098">
    <property type="entry name" value="Ig_I-set"/>
</dbReference>
<dbReference type="SUPFAM" id="SSF48726">
    <property type="entry name" value="Immunoglobulin"/>
    <property type="match status" value="2"/>
</dbReference>
<comment type="subcellular location">
    <subcellularLocation>
        <location evidence="1">Membrane</location>
        <topology evidence="1">Single-pass type I membrane protein</topology>
    </subcellularLocation>
</comment>
<evidence type="ECO:0000259" key="7">
    <source>
        <dbReference type="PROSITE" id="PS50835"/>
    </source>
</evidence>
<evidence type="ECO:0000313" key="8">
    <source>
        <dbReference type="EMBL" id="KAF7285880.1"/>
    </source>
</evidence>
<keyword evidence="6" id="KW-1133">Transmembrane helix</keyword>
<sequence>MCRVAVPLQYCRVEIPGWKTFNLNKGKTSAEVSYYGEGLETGQCGFTIHQVQELNNGELKCTLGISSEAQESIGTMSLIVAKSPKQPELELSSGTDQLNVYKVDDTLEASCTVRDGRPVANISWFLDDELIDDTRMPAVYELAKEHLLSKVQNLTRKLRASDSGKYLRCVAYHPAYPGQMGETKRRLDVKYAPLPQRQPIEEFGYEVGKIGVINVTVEANPRPTFEWTVDGQKIREGSLDNTGIMEAESARELENGRYLVSLRIARIGKQDTEKDYILTAYNDQGTQDYRVKISTNPEPKGITKFFRQHVYGVYGLEVGVASIIGIVVAILFIILVISIMIFAKITGRWCFSGGATVIDYTGGDSHHHSDAISGDGVDNPHHQVSTEYINGNDMIKKDEKINTAV</sequence>
<dbReference type="GO" id="GO:0005911">
    <property type="term" value="C:cell-cell junction"/>
    <property type="evidence" value="ECO:0007669"/>
    <property type="project" value="TreeGrafter"/>
</dbReference>
<proteinExistence type="predicted"/>
<dbReference type="GO" id="GO:0050839">
    <property type="term" value="F:cell adhesion molecule binding"/>
    <property type="evidence" value="ECO:0007669"/>
    <property type="project" value="TreeGrafter"/>
</dbReference>
<dbReference type="Proteomes" id="UP000625711">
    <property type="component" value="Unassembled WGS sequence"/>
</dbReference>
<keyword evidence="3" id="KW-1015">Disulfide bond</keyword>